<dbReference type="EMBL" id="VOXD01000016">
    <property type="protein sequence ID" value="TXF89130.1"/>
    <property type="molecule type" value="Genomic_DNA"/>
</dbReference>
<dbReference type="SUPFAM" id="SSF47413">
    <property type="entry name" value="lambda repressor-like DNA-binding domains"/>
    <property type="match status" value="1"/>
</dbReference>
<name>A0A5C7FDP1_9BACT</name>
<keyword evidence="3" id="KW-1185">Reference proteome</keyword>
<sequence length="40" mass="4540">MSADFGLRLKTIREEKGMKRDEVAQKIGTSQAIIGRYERG</sequence>
<dbReference type="PROSITE" id="PS50943">
    <property type="entry name" value="HTH_CROC1"/>
    <property type="match status" value="1"/>
</dbReference>
<feature type="domain" description="HTH cro/C1-type" evidence="1">
    <location>
        <begin position="9"/>
        <end position="40"/>
    </location>
</feature>
<dbReference type="OrthoDB" id="9814553at2"/>
<dbReference type="InterPro" id="IPR010982">
    <property type="entry name" value="Lambda_DNA-bd_dom_sf"/>
</dbReference>
<dbReference type="CDD" id="cd00093">
    <property type="entry name" value="HTH_XRE"/>
    <property type="match status" value="1"/>
</dbReference>
<evidence type="ECO:0000313" key="2">
    <source>
        <dbReference type="EMBL" id="TXF89130.1"/>
    </source>
</evidence>
<evidence type="ECO:0000259" key="1">
    <source>
        <dbReference type="PROSITE" id="PS50943"/>
    </source>
</evidence>
<dbReference type="Gene3D" id="1.10.260.40">
    <property type="entry name" value="lambda repressor-like DNA-binding domains"/>
    <property type="match status" value="1"/>
</dbReference>
<dbReference type="Proteomes" id="UP000321907">
    <property type="component" value="Unassembled WGS sequence"/>
</dbReference>
<dbReference type="InterPro" id="IPR001387">
    <property type="entry name" value="Cro/C1-type_HTH"/>
</dbReference>
<dbReference type="GO" id="GO:0003677">
    <property type="term" value="F:DNA binding"/>
    <property type="evidence" value="ECO:0007669"/>
    <property type="project" value="InterPro"/>
</dbReference>
<protein>
    <submittedName>
        <fullName evidence="2">Helix-turn-helix transcriptional regulator</fullName>
    </submittedName>
</protein>
<reference evidence="2 3" key="1">
    <citation type="submission" date="2019-08" db="EMBL/GenBank/DDBJ databases">
        <title>Lewinella sp. strain SSH13 Genome sequencing and assembly.</title>
        <authorList>
            <person name="Kim I."/>
        </authorList>
    </citation>
    <scope>NUCLEOTIDE SEQUENCE [LARGE SCALE GENOMIC DNA]</scope>
    <source>
        <strain evidence="2 3">SSH13</strain>
    </source>
</reference>
<gene>
    <name evidence="2" type="ORF">FUA23_11500</name>
</gene>
<dbReference type="AlphaFoldDB" id="A0A5C7FDP1"/>
<organism evidence="2 3">
    <name type="scientific">Neolewinella aurantiaca</name>
    <dbReference type="NCBI Taxonomy" id="2602767"/>
    <lineage>
        <taxon>Bacteria</taxon>
        <taxon>Pseudomonadati</taxon>
        <taxon>Bacteroidota</taxon>
        <taxon>Saprospiria</taxon>
        <taxon>Saprospirales</taxon>
        <taxon>Lewinellaceae</taxon>
        <taxon>Neolewinella</taxon>
    </lineage>
</organism>
<comment type="caution">
    <text evidence="2">The sequence shown here is derived from an EMBL/GenBank/DDBJ whole genome shotgun (WGS) entry which is preliminary data.</text>
</comment>
<evidence type="ECO:0000313" key="3">
    <source>
        <dbReference type="Proteomes" id="UP000321907"/>
    </source>
</evidence>
<accession>A0A5C7FDP1</accession>
<proteinExistence type="predicted"/>
<dbReference type="RefSeq" id="WP_147930892.1">
    <property type="nucleotide sequence ID" value="NZ_VOXD01000016.1"/>
</dbReference>
<dbReference type="Pfam" id="PF01381">
    <property type="entry name" value="HTH_3"/>
    <property type="match status" value="1"/>
</dbReference>